<dbReference type="OrthoDB" id="47460at2759"/>
<protein>
    <recommendedName>
        <fullName evidence="5">DUF4149 domain-containing protein</fullName>
    </recommendedName>
</protein>
<reference evidence="3 4" key="1">
    <citation type="journal article" date="2015" name="Plant Cell">
        <title>Oil accumulation by the oleaginous diatom Fistulifera solaris as revealed by the genome and transcriptome.</title>
        <authorList>
            <person name="Tanaka T."/>
            <person name="Maeda Y."/>
            <person name="Veluchamy A."/>
            <person name="Tanaka M."/>
            <person name="Abida H."/>
            <person name="Marechal E."/>
            <person name="Bowler C."/>
            <person name="Muto M."/>
            <person name="Sunaga Y."/>
            <person name="Tanaka M."/>
            <person name="Yoshino T."/>
            <person name="Taniguchi T."/>
            <person name="Fukuda Y."/>
            <person name="Nemoto M."/>
            <person name="Matsumoto M."/>
            <person name="Wong P.S."/>
            <person name="Aburatani S."/>
            <person name="Fujibuchi W."/>
        </authorList>
    </citation>
    <scope>NUCLEOTIDE SEQUENCE [LARGE SCALE GENOMIC DNA]</scope>
    <source>
        <strain evidence="3 4">JPCC DA0580</strain>
    </source>
</reference>
<organism evidence="3 4">
    <name type="scientific">Fistulifera solaris</name>
    <name type="common">Oleaginous diatom</name>
    <dbReference type="NCBI Taxonomy" id="1519565"/>
    <lineage>
        <taxon>Eukaryota</taxon>
        <taxon>Sar</taxon>
        <taxon>Stramenopiles</taxon>
        <taxon>Ochrophyta</taxon>
        <taxon>Bacillariophyta</taxon>
        <taxon>Bacillariophyceae</taxon>
        <taxon>Bacillariophycidae</taxon>
        <taxon>Naviculales</taxon>
        <taxon>Naviculaceae</taxon>
        <taxon>Fistulifera</taxon>
    </lineage>
</organism>
<name>A0A1Z5KLQ8_FISSO</name>
<sequence length="255" mass="28653">MKTFFVINLCLWFRTPAESFLPVFPSIPSHSQGMPKKDTNHVRCHRLNGCFALSLQSEDGDSSDDQVASRIRSTFSDVWPFAISTFIANNYFRGCWPVALTEVPFTTLNFVHAVSGMLFAGCIITTTVLEWMVVESGSVPTQRLWFEKVPVVEEWIVLPALTGSIVSGIGNACIRYGSFQMAPFHVQSTLLLLLAFGLWWGFTDRPTQLKAQSALENSLGEKRPTIYQLRRISNVVSCLFLFAIYGMMIFKPGVY</sequence>
<keyword evidence="2" id="KW-0732">Signal</keyword>
<feature type="transmembrane region" description="Helical" evidence="1">
    <location>
        <begin position="110"/>
        <end position="134"/>
    </location>
</feature>
<evidence type="ECO:0000256" key="2">
    <source>
        <dbReference type="SAM" id="SignalP"/>
    </source>
</evidence>
<accession>A0A1Z5KLQ8</accession>
<feature type="transmembrane region" description="Helical" evidence="1">
    <location>
        <begin position="184"/>
        <end position="202"/>
    </location>
</feature>
<feature type="transmembrane region" description="Helical" evidence="1">
    <location>
        <begin position="232"/>
        <end position="250"/>
    </location>
</feature>
<keyword evidence="1" id="KW-0812">Transmembrane</keyword>
<keyword evidence="1" id="KW-1133">Transmembrane helix</keyword>
<evidence type="ECO:0000256" key="1">
    <source>
        <dbReference type="SAM" id="Phobius"/>
    </source>
</evidence>
<feature type="signal peptide" evidence="2">
    <location>
        <begin position="1"/>
        <end position="19"/>
    </location>
</feature>
<evidence type="ECO:0000313" key="3">
    <source>
        <dbReference type="EMBL" id="GAX26961.1"/>
    </source>
</evidence>
<dbReference type="AlphaFoldDB" id="A0A1Z5KLQ8"/>
<gene>
    <name evidence="3" type="ORF">FisN_9Lu271</name>
</gene>
<proteinExistence type="predicted"/>
<keyword evidence="4" id="KW-1185">Reference proteome</keyword>
<comment type="caution">
    <text evidence="3">The sequence shown here is derived from an EMBL/GenBank/DDBJ whole genome shotgun (WGS) entry which is preliminary data.</text>
</comment>
<dbReference type="Proteomes" id="UP000198406">
    <property type="component" value="Unassembled WGS sequence"/>
</dbReference>
<evidence type="ECO:0000313" key="4">
    <source>
        <dbReference type="Proteomes" id="UP000198406"/>
    </source>
</evidence>
<feature type="chain" id="PRO_5013051979" description="DUF4149 domain-containing protein" evidence="2">
    <location>
        <begin position="20"/>
        <end position="255"/>
    </location>
</feature>
<dbReference type="EMBL" id="BDSP01000252">
    <property type="protein sequence ID" value="GAX26961.1"/>
    <property type="molecule type" value="Genomic_DNA"/>
</dbReference>
<dbReference type="InParanoid" id="A0A1Z5KLQ8"/>
<evidence type="ECO:0008006" key="5">
    <source>
        <dbReference type="Google" id="ProtNLM"/>
    </source>
</evidence>
<keyword evidence="1" id="KW-0472">Membrane</keyword>